<dbReference type="HAMAP" id="MF_00011">
    <property type="entry name" value="Adenylosucc_synth"/>
    <property type="match status" value="1"/>
</dbReference>
<dbReference type="GO" id="GO:0005525">
    <property type="term" value="F:GTP binding"/>
    <property type="evidence" value="ECO:0007669"/>
    <property type="project" value="UniProtKB-KW"/>
</dbReference>
<dbReference type="GO" id="GO:0044208">
    <property type="term" value="P:'de novo' AMP biosynthetic process"/>
    <property type="evidence" value="ECO:0007669"/>
    <property type="project" value="TreeGrafter"/>
</dbReference>
<evidence type="ECO:0000313" key="7">
    <source>
        <dbReference type="EMBL" id="QHT04049.1"/>
    </source>
</evidence>
<evidence type="ECO:0000256" key="1">
    <source>
        <dbReference type="ARBA" id="ARBA00022598"/>
    </source>
</evidence>
<evidence type="ECO:0000256" key="4">
    <source>
        <dbReference type="ARBA" id="ARBA00022755"/>
    </source>
</evidence>
<dbReference type="GO" id="GO:0005737">
    <property type="term" value="C:cytoplasm"/>
    <property type="evidence" value="ECO:0007669"/>
    <property type="project" value="TreeGrafter"/>
</dbReference>
<evidence type="ECO:0000256" key="5">
    <source>
        <dbReference type="ARBA" id="ARBA00022842"/>
    </source>
</evidence>
<evidence type="ECO:0008006" key="8">
    <source>
        <dbReference type="Google" id="ProtNLM"/>
    </source>
</evidence>
<name>A0A6C0CK49_9ZZZZ</name>
<keyword evidence="6" id="KW-0342">GTP-binding</keyword>
<dbReference type="Gene3D" id="3.40.440.10">
    <property type="entry name" value="Adenylosuccinate Synthetase, subunit A, domain 1"/>
    <property type="match status" value="2"/>
</dbReference>
<dbReference type="PANTHER" id="PTHR11846">
    <property type="entry name" value="ADENYLOSUCCINATE SYNTHETASE"/>
    <property type="match status" value="1"/>
</dbReference>
<proteinExistence type="inferred from homology"/>
<dbReference type="InterPro" id="IPR033128">
    <property type="entry name" value="Adenylosuccin_syn_Lys_AS"/>
</dbReference>
<evidence type="ECO:0000256" key="6">
    <source>
        <dbReference type="ARBA" id="ARBA00023134"/>
    </source>
</evidence>
<accession>A0A6C0CK49</accession>
<dbReference type="SMART" id="SM00788">
    <property type="entry name" value="Adenylsucc_synt"/>
    <property type="match status" value="1"/>
</dbReference>
<dbReference type="GO" id="GO:0046040">
    <property type="term" value="P:IMP metabolic process"/>
    <property type="evidence" value="ECO:0007669"/>
    <property type="project" value="TreeGrafter"/>
</dbReference>
<evidence type="ECO:0000256" key="3">
    <source>
        <dbReference type="ARBA" id="ARBA00022741"/>
    </source>
</evidence>
<dbReference type="Gene3D" id="3.90.170.10">
    <property type="entry name" value="Adenylosuccinate Synthetase, subunit A, domain 3"/>
    <property type="match status" value="1"/>
</dbReference>
<keyword evidence="3" id="KW-0547">Nucleotide-binding</keyword>
<dbReference type="InterPro" id="IPR042109">
    <property type="entry name" value="Adenylosuccinate_synth_dom1"/>
</dbReference>
<dbReference type="PANTHER" id="PTHR11846:SF0">
    <property type="entry name" value="ADENYLOSUCCINATE SYNTHETASE"/>
    <property type="match status" value="1"/>
</dbReference>
<dbReference type="EMBL" id="MN739423">
    <property type="protein sequence ID" value="QHT04049.1"/>
    <property type="molecule type" value="Genomic_DNA"/>
</dbReference>
<evidence type="ECO:0000256" key="2">
    <source>
        <dbReference type="ARBA" id="ARBA00022723"/>
    </source>
</evidence>
<dbReference type="InterPro" id="IPR042111">
    <property type="entry name" value="Adenylosuccinate_synth_dom3"/>
</dbReference>
<dbReference type="InterPro" id="IPR001114">
    <property type="entry name" value="Adenylosuccinate_synthetase"/>
</dbReference>
<dbReference type="AlphaFoldDB" id="A0A6C0CK49"/>
<dbReference type="GO" id="GO:0004019">
    <property type="term" value="F:adenylosuccinate synthase activity"/>
    <property type="evidence" value="ECO:0007669"/>
    <property type="project" value="InterPro"/>
</dbReference>
<sequence length="357" mass="40334">MIISDVVVGLQHGDEGKGKVTYDLLKNNSYHYSIRYNGGPNAGHTIYIDSNNKVVLHQIPIGILLEKPSIIGTGCVIDIDKLEEEIIYLENKGFKHVRENLLISHNAHIIQSAHIQIDKAKNSLGTTGCGIGPCYVDKYDRKGIRVLDKLELFKQLHLTVISVPEYFSLLNNYHFQILFEGAQGFSIDIDWGDYPYCTSSSCVSGAISNCGIPASTIRHVYGCCKLYDTYVGSKTFQPDNEPYLEQLGIIGKESGATTGRKRQCNWLNLKDLKNSIIVNGCTHIIFNKCDIFQQIKVNKLLNSFDESLSYTYEPKHLKSFEFKDFELFKNYIIEQLSNISLHTKSMSFQFSSSPYNI</sequence>
<keyword evidence="5" id="KW-0460">Magnesium</keyword>
<keyword evidence="2" id="KW-0479">Metal-binding</keyword>
<keyword evidence="4" id="KW-0658">Purine biosynthesis</keyword>
<dbReference type="GO" id="GO:0046872">
    <property type="term" value="F:metal ion binding"/>
    <property type="evidence" value="ECO:0007669"/>
    <property type="project" value="UniProtKB-KW"/>
</dbReference>
<dbReference type="InterPro" id="IPR027417">
    <property type="entry name" value="P-loop_NTPase"/>
</dbReference>
<protein>
    <recommendedName>
        <fullName evidence="8">Adenylosuccinate synthase</fullName>
    </recommendedName>
</protein>
<organism evidence="7">
    <name type="scientific">viral metagenome</name>
    <dbReference type="NCBI Taxonomy" id="1070528"/>
    <lineage>
        <taxon>unclassified sequences</taxon>
        <taxon>metagenomes</taxon>
        <taxon>organismal metagenomes</taxon>
    </lineage>
</organism>
<dbReference type="SUPFAM" id="SSF52540">
    <property type="entry name" value="P-loop containing nucleoside triphosphate hydrolases"/>
    <property type="match status" value="1"/>
</dbReference>
<reference evidence="7" key="1">
    <citation type="journal article" date="2020" name="Nature">
        <title>Giant virus diversity and host interactions through global metagenomics.</title>
        <authorList>
            <person name="Schulz F."/>
            <person name="Roux S."/>
            <person name="Paez-Espino D."/>
            <person name="Jungbluth S."/>
            <person name="Walsh D.A."/>
            <person name="Denef V.J."/>
            <person name="McMahon K.D."/>
            <person name="Konstantinidis K.T."/>
            <person name="Eloe-Fadrosh E.A."/>
            <person name="Kyrpides N.C."/>
            <person name="Woyke T."/>
        </authorList>
    </citation>
    <scope>NUCLEOTIDE SEQUENCE</scope>
    <source>
        <strain evidence="7">GVMAG-M-3300021185-45</strain>
    </source>
</reference>
<dbReference type="Pfam" id="PF00709">
    <property type="entry name" value="Adenylsucc_synt"/>
    <property type="match status" value="1"/>
</dbReference>
<dbReference type="PROSITE" id="PS00513">
    <property type="entry name" value="ADENYLOSUCCIN_SYN_2"/>
    <property type="match status" value="1"/>
</dbReference>
<keyword evidence="1" id="KW-0436">Ligase</keyword>